<evidence type="ECO:0000256" key="9">
    <source>
        <dbReference type="ARBA" id="ARBA00023002"/>
    </source>
</evidence>
<reference evidence="16 18" key="1">
    <citation type="journal article" date="2015" name="Int. J. Syst. Evol. Microbiol.">
        <title>Complete genome sequence of Salinicoccus halodurans H3B36, isolated from the Qaidam Basin in China.</title>
        <authorList>
            <person name="Jiang K."/>
            <person name="Xue Y."/>
            <person name="Ma Y."/>
        </authorList>
    </citation>
    <scope>NUCLEOTIDE SEQUENCE [LARGE SCALE GENOMIC DNA]</scope>
    <source>
        <strain evidence="16 18">H3B36</strain>
    </source>
</reference>
<dbReference type="Proteomes" id="UP000034029">
    <property type="component" value="Chromosome"/>
</dbReference>
<dbReference type="RefSeq" id="WP_046791066.1">
    <property type="nucleotide sequence ID" value="NZ_CP011366.1"/>
</dbReference>
<evidence type="ECO:0000256" key="13">
    <source>
        <dbReference type="ARBA" id="ARBA00023291"/>
    </source>
</evidence>
<dbReference type="PROSITE" id="PS51278">
    <property type="entry name" value="GATASE_TYPE_2"/>
    <property type="match status" value="1"/>
</dbReference>
<evidence type="ECO:0000256" key="7">
    <source>
        <dbReference type="ARBA" id="ARBA00022723"/>
    </source>
</evidence>
<dbReference type="EMBL" id="CP011366">
    <property type="protein sequence ID" value="AKG74887.1"/>
    <property type="molecule type" value="Genomic_DNA"/>
</dbReference>
<accession>A0A0F7HMX7</accession>
<comment type="cofactor">
    <cofactor evidence="2">
        <name>[3Fe-4S] cluster</name>
        <dbReference type="ChEBI" id="CHEBI:21137"/>
    </cofactor>
</comment>
<dbReference type="Pfam" id="PF00310">
    <property type="entry name" value="GATase_2"/>
    <property type="match status" value="1"/>
</dbReference>
<organism evidence="17 19">
    <name type="scientific">Salinicoccus halodurans</name>
    <dbReference type="NCBI Taxonomy" id="407035"/>
    <lineage>
        <taxon>Bacteria</taxon>
        <taxon>Bacillati</taxon>
        <taxon>Bacillota</taxon>
        <taxon>Bacilli</taxon>
        <taxon>Bacillales</taxon>
        <taxon>Staphylococcaceae</taxon>
        <taxon>Salinicoccus</taxon>
    </lineage>
</organism>
<dbReference type="GO" id="GO:0019676">
    <property type="term" value="P:ammonia assimilation cycle"/>
    <property type="evidence" value="ECO:0007669"/>
    <property type="project" value="TreeGrafter"/>
</dbReference>
<keyword evidence="7" id="KW-0479">Metal-binding</keyword>
<keyword evidence="12" id="KW-0314">Glutamate biosynthesis</keyword>
<dbReference type="Proteomes" id="UP000183090">
    <property type="component" value="Unassembled WGS sequence"/>
</dbReference>
<evidence type="ECO:0000256" key="2">
    <source>
        <dbReference type="ARBA" id="ARBA00001927"/>
    </source>
</evidence>
<dbReference type="InterPro" id="IPR002489">
    <property type="entry name" value="Glu_synth_asu_C"/>
</dbReference>
<evidence type="ECO:0000313" key="17">
    <source>
        <dbReference type="EMBL" id="SFK68903.1"/>
    </source>
</evidence>
<comment type="similarity">
    <text evidence="3">Belongs to the glutamate synthase family.</text>
</comment>
<dbReference type="SUPFAM" id="SSF51395">
    <property type="entry name" value="FMN-linked oxidoreductases"/>
    <property type="match status" value="1"/>
</dbReference>
<evidence type="ECO:0000313" key="19">
    <source>
        <dbReference type="Proteomes" id="UP000183090"/>
    </source>
</evidence>
<reference evidence="18" key="2">
    <citation type="submission" date="2015-04" db="EMBL/GenBank/DDBJ databases">
        <title>Complete genome sequence of Salinicoccus halodurans strain H3B36, isolated from the Qaidam basin of China.</title>
        <authorList>
            <person name="Ma Y."/>
            <person name="Jiang K."/>
            <person name="Xue Y."/>
        </authorList>
    </citation>
    <scope>NUCLEOTIDE SEQUENCE [LARGE SCALE GENOMIC DNA]</scope>
    <source>
        <strain evidence="18">H3B36</strain>
    </source>
</reference>
<keyword evidence="6" id="KW-0288">FMN</keyword>
<evidence type="ECO:0000256" key="12">
    <source>
        <dbReference type="ARBA" id="ARBA00023164"/>
    </source>
</evidence>
<dbReference type="PANTHER" id="PTHR11938:SF133">
    <property type="entry name" value="GLUTAMATE SYNTHASE (NADH)"/>
    <property type="match status" value="1"/>
</dbReference>
<gene>
    <name evidence="16" type="ORF">AAT16_12230</name>
    <name evidence="17" type="ORF">SAMN05216235_1187</name>
</gene>
<evidence type="ECO:0000256" key="4">
    <source>
        <dbReference type="ARBA" id="ARBA00022605"/>
    </source>
</evidence>
<keyword evidence="11" id="KW-0411">Iron-sulfur</keyword>
<feature type="domain" description="Glutamine amidotransferase type-2" evidence="15">
    <location>
        <begin position="22"/>
        <end position="403"/>
    </location>
</feature>
<dbReference type="KEGG" id="shv:AAT16_12230"/>
<dbReference type="PANTHER" id="PTHR11938">
    <property type="entry name" value="FAD NADPH DEHYDROGENASE/OXIDOREDUCTASE"/>
    <property type="match status" value="1"/>
</dbReference>
<evidence type="ECO:0000256" key="5">
    <source>
        <dbReference type="ARBA" id="ARBA00022630"/>
    </source>
</evidence>
<evidence type="ECO:0000256" key="11">
    <source>
        <dbReference type="ARBA" id="ARBA00023014"/>
    </source>
</evidence>
<dbReference type="GO" id="GO:0015930">
    <property type="term" value="F:glutamate synthase activity"/>
    <property type="evidence" value="ECO:0007669"/>
    <property type="project" value="InterPro"/>
</dbReference>
<evidence type="ECO:0000256" key="6">
    <source>
        <dbReference type="ARBA" id="ARBA00022643"/>
    </source>
</evidence>
<keyword evidence="13" id="KW-0003">3Fe-4S</keyword>
<evidence type="ECO:0000256" key="1">
    <source>
        <dbReference type="ARBA" id="ARBA00001917"/>
    </source>
</evidence>
<dbReference type="GO" id="GO:0046872">
    <property type="term" value="F:metal ion binding"/>
    <property type="evidence" value="ECO:0007669"/>
    <property type="project" value="UniProtKB-KW"/>
</dbReference>
<dbReference type="NCBIfam" id="NF008730">
    <property type="entry name" value="PRK11750.1"/>
    <property type="match status" value="1"/>
</dbReference>
<sequence>MSLYQSIKQKGLYDSKNEHDACGIGFYANMDNKRSHDIVVKSLEMLERLDHRGGIGSDGVTGDGAGIMTEIPHDLLKAEYPDLPDFGQYSVGMYLIDAEASLELFKRIVEETIDEENQKLIAFRDVPVNVDAIASHVQETMPQFIQVITDVSAPLDLYYMRKMIEQNLETENVGHYAASFSSETIVYKGWLRAGQIKMFYVDLKDERYVTKFGSVHSRFSTNTFPSWARAHPNRLLMHNGEINTIKGNANWMKARTKQWLLDTFGEKGGKIASIIDEDGSDSAMVDNVMEFMSLVMTPEQAAMIMIPEPWKYQSYDNTAIKDFYEFYSYLMEPWDGPTMISFCDNHKLGALTDRNGLRPGRYYVTNDNEIIYSSEVGVIDIEENEVMYKGQLSPGKLLLVDFDTSSIIENDELKHRIATSRPYSEWMDQKRSEYVDTPAFKRNQIDRDTLHAVLVRFGYTKEDIKKYMQPLTSQVKDPIGAMGFDQPLAFLSDRPKLLFDYFKQHFAQVTNPPLDSYREKIVTSEITYLGGEGHLIKPDITAVNRVQLERPVIDQRTLEREDIMKLGISEIDITYTGSLKDALIRVTDEAVKKAEKNGVIVLTDEKVLEDDSVYVMPSLLVTSAVHQALIENECRTMTSIVTKTAEVREVHHVATLIGFGANAVLPYIAQETMVAVSEGDATVVTDYNKALTEGLIKVMAKMGIATVQSYHGAQVFEAVGLGKSVMEKYFGNATSKIGGQSIEDIDLNNRKMQDVRLEYLEPGSKFQWRQQGDHHVINPESIRLLQQACRTNDGEAYKEYREYMHESHHSSIRHLLKFKAGKSIPLSRVESKESIVKRFKTGAMSYGSLSQEAHETLAEAMNMIGGRSNSGEGGENPERFEVKADGRNHNSAIKQVASGRFGVNSQYLNSAKEIQIKVAQGAKPGEGGQLPGQKVYPWVAEIRNSTPGVGLISPPPHHDIYSIEDLAQLIHDLKNANKEADISVKLVAKDGVGTIAAGVAKAYADKIVISGFDGGTGASPITSIQHAGLPWELGLTEAHQTLQLNGLRSRVTLETDGKLMTGRDVAIACALGAEEFAFATAPLVVLGCIMMRVCHKDTCPVGIATQNGDLRKLFTGKAEHVVNFMHFIAEDIREILAELGLKSMDELVGAVEHLEVDTAKTAQHQMSELDLAPLLTRIEGDRRKTKGQEHPFEWSLDDLTMLPDFKEQVELGESHESAYHVKNRNRNIGTRLGSLITNTHGMDTLDHDHYKVNTFGHGGQSYGAFIPQGLTLHHTGDLNDYIGKGISGGRIIVQAPNVNRSHEIIAGNVCLYGAICGQVFINGMAGERFCVRNSGAEVVVEGIGDHGLEYMTGGRVVILGDIGKNFAAGMSGGIAYIINGKSIAENKVNMNGEMIEVGHVTDDEELEKVKHLLYGQSYFTDSDKARTALDKIEAGELEIIKVIPAEYRKMQQKIRFGLGTKQSRKEAELNAFNNEVTIEDDELEKMNIY</sequence>
<dbReference type="SUPFAM" id="SSF56235">
    <property type="entry name" value="N-terminal nucleophile aminohydrolases (Ntn hydrolases)"/>
    <property type="match status" value="1"/>
</dbReference>
<dbReference type="Gene3D" id="2.160.20.60">
    <property type="entry name" value="Glutamate synthase, alpha subunit, C-terminal domain"/>
    <property type="match status" value="1"/>
</dbReference>
<dbReference type="CDD" id="cd00713">
    <property type="entry name" value="GltS"/>
    <property type="match status" value="1"/>
</dbReference>
<comment type="pathway">
    <text evidence="14">Amino-acid biosynthesis.</text>
</comment>
<dbReference type="GO" id="GO:0051538">
    <property type="term" value="F:3 iron, 4 sulfur cluster binding"/>
    <property type="evidence" value="ECO:0007669"/>
    <property type="project" value="UniProtKB-KW"/>
</dbReference>
<dbReference type="InterPro" id="IPR050711">
    <property type="entry name" value="ET-N_metabolism_enzyme"/>
</dbReference>
<dbReference type="Gene3D" id="3.60.20.10">
    <property type="entry name" value="Glutamine Phosphoribosylpyrophosphate, subunit 1, domain 1"/>
    <property type="match status" value="1"/>
</dbReference>
<keyword evidence="4" id="KW-0028">Amino-acid biosynthesis</keyword>
<dbReference type="InterPro" id="IPR036485">
    <property type="entry name" value="Glu_synth_asu_C_sf"/>
</dbReference>
<keyword evidence="8" id="KW-0315">Glutamine amidotransferase</keyword>
<dbReference type="Pfam" id="PF01493">
    <property type="entry name" value="GXGXG"/>
    <property type="match status" value="1"/>
</dbReference>
<protein>
    <submittedName>
        <fullName evidence="16 17">Glutamate synthase</fullName>
    </submittedName>
</protein>
<dbReference type="Gene3D" id="3.20.20.70">
    <property type="entry name" value="Aldolase class I"/>
    <property type="match status" value="2"/>
</dbReference>
<dbReference type="InterPro" id="IPR002932">
    <property type="entry name" value="Glu_synthdom"/>
</dbReference>
<dbReference type="OrthoDB" id="9758182at2"/>
<dbReference type="InterPro" id="IPR017932">
    <property type="entry name" value="GATase_2_dom"/>
</dbReference>
<dbReference type="InterPro" id="IPR006982">
    <property type="entry name" value="Glu_synth_centr_N"/>
</dbReference>
<dbReference type="EMBL" id="FOTB01000002">
    <property type="protein sequence ID" value="SFK68903.1"/>
    <property type="molecule type" value="Genomic_DNA"/>
</dbReference>
<evidence type="ECO:0000256" key="3">
    <source>
        <dbReference type="ARBA" id="ARBA00009716"/>
    </source>
</evidence>
<dbReference type="CDD" id="cd02808">
    <property type="entry name" value="GltS_FMN"/>
    <property type="match status" value="1"/>
</dbReference>
<keyword evidence="18" id="KW-1185">Reference proteome</keyword>
<evidence type="ECO:0000313" key="16">
    <source>
        <dbReference type="EMBL" id="AKG74887.1"/>
    </source>
</evidence>
<keyword evidence="5" id="KW-0285">Flavoprotein</keyword>
<proteinExistence type="inferred from homology"/>
<evidence type="ECO:0000256" key="8">
    <source>
        <dbReference type="ARBA" id="ARBA00022962"/>
    </source>
</evidence>
<evidence type="ECO:0000259" key="15">
    <source>
        <dbReference type="PROSITE" id="PS51278"/>
    </source>
</evidence>
<dbReference type="Pfam" id="PF04898">
    <property type="entry name" value="Glu_syn_central"/>
    <property type="match status" value="1"/>
</dbReference>
<dbReference type="InterPro" id="IPR013785">
    <property type="entry name" value="Aldolase_TIM"/>
</dbReference>
<dbReference type="SUPFAM" id="SSF69336">
    <property type="entry name" value="Alpha subunit of glutamate synthase, C-terminal domain"/>
    <property type="match status" value="1"/>
</dbReference>
<keyword evidence="9" id="KW-0560">Oxidoreductase</keyword>
<comment type="cofactor">
    <cofactor evidence="1">
        <name>FMN</name>
        <dbReference type="ChEBI" id="CHEBI:58210"/>
    </cofactor>
</comment>
<dbReference type="GO" id="GO:0006537">
    <property type="term" value="P:glutamate biosynthetic process"/>
    <property type="evidence" value="ECO:0007669"/>
    <property type="project" value="UniProtKB-KW"/>
</dbReference>
<reference evidence="17 19" key="3">
    <citation type="submission" date="2016-10" db="EMBL/GenBank/DDBJ databases">
        <authorList>
            <person name="Varghese N."/>
            <person name="Submissions S."/>
        </authorList>
    </citation>
    <scope>NUCLEOTIDE SEQUENCE [LARGE SCALE GENOMIC DNA]</scope>
    <source>
        <strain evidence="17 19">CGMCC 1.6501</strain>
    </source>
</reference>
<dbReference type="Pfam" id="PF01645">
    <property type="entry name" value="Glu_synthase"/>
    <property type="match status" value="1"/>
</dbReference>
<dbReference type="InterPro" id="IPR029055">
    <property type="entry name" value="Ntn_hydrolases_N"/>
</dbReference>
<evidence type="ECO:0000256" key="10">
    <source>
        <dbReference type="ARBA" id="ARBA00023004"/>
    </source>
</evidence>
<name>A0A0F7HMX7_9STAP</name>
<keyword evidence="10" id="KW-0408">Iron</keyword>
<evidence type="ECO:0000313" key="18">
    <source>
        <dbReference type="Proteomes" id="UP000034029"/>
    </source>
</evidence>
<evidence type="ECO:0000256" key="14">
    <source>
        <dbReference type="ARBA" id="ARBA00029440"/>
    </source>
</evidence>